<dbReference type="HAMAP" id="MF_01187">
    <property type="entry name" value="UPF0434"/>
    <property type="match status" value="1"/>
</dbReference>
<comment type="similarity">
    <text evidence="1">Belongs to the UPF0434 family.</text>
</comment>
<gene>
    <name evidence="2" type="ORF">PbB2_01452</name>
</gene>
<dbReference type="Proteomes" id="UP000245086">
    <property type="component" value="Unassembled WGS sequence"/>
</dbReference>
<dbReference type="Pfam" id="PF03966">
    <property type="entry name" value="Trm112p"/>
    <property type="match status" value="1"/>
</dbReference>
<dbReference type="FunFam" id="2.20.25.10:FF:000002">
    <property type="entry name" value="UPF0434 protein YcaR"/>
    <property type="match status" value="1"/>
</dbReference>
<dbReference type="PANTHER" id="PTHR33505">
    <property type="entry name" value="ZGC:162634"/>
    <property type="match status" value="1"/>
</dbReference>
<evidence type="ECO:0000313" key="3">
    <source>
        <dbReference type="Proteomes" id="UP000245086"/>
    </source>
</evidence>
<evidence type="ECO:0000256" key="1">
    <source>
        <dbReference type="HAMAP-Rule" id="MF_01187"/>
    </source>
</evidence>
<dbReference type="InterPro" id="IPR005651">
    <property type="entry name" value="Trm112-like"/>
</dbReference>
<comment type="caution">
    <text evidence="2">The sequence shown here is derived from an EMBL/GenBank/DDBJ whole genome shotgun (WGS) entry which is preliminary data.</text>
</comment>
<dbReference type="OrthoDB" id="9812205at2"/>
<sequence length="70" mass="7600">MTETPKTAAMEGREIDPRLLEILVCPVSRTPLTYDRSRGELVSKAAGLAYPIRDGVPIMLAGEAREISDA</sequence>
<name>A0A2P2E9R3_9PROT</name>
<dbReference type="SUPFAM" id="SSF158997">
    <property type="entry name" value="Trm112p-like"/>
    <property type="match status" value="1"/>
</dbReference>
<organism evidence="2 3">
    <name type="scientific">Candidatus Phycosocius bacilliformis</name>
    <dbReference type="NCBI Taxonomy" id="1445552"/>
    <lineage>
        <taxon>Bacteria</taxon>
        <taxon>Pseudomonadati</taxon>
        <taxon>Pseudomonadota</taxon>
        <taxon>Alphaproteobacteria</taxon>
        <taxon>Caulobacterales</taxon>
        <taxon>Caulobacterales incertae sedis</taxon>
        <taxon>Candidatus Phycosocius</taxon>
    </lineage>
</organism>
<dbReference type="GO" id="GO:0005829">
    <property type="term" value="C:cytosol"/>
    <property type="evidence" value="ECO:0007669"/>
    <property type="project" value="TreeGrafter"/>
</dbReference>
<dbReference type="AlphaFoldDB" id="A0A2P2E9R3"/>
<keyword evidence="3" id="KW-1185">Reference proteome</keyword>
<evidence type="ECO:0000313" key="2">
    <source>
        <dbReference type="EMBL" id="GBF57783.1"/>
    </source>
</evidence>
<proteinExistence type="inferred from homology"/>
<dbReference type="EMBL" id="BFBR01000004">
    <property type="protein sequence ID" value="GBF57783.1"/>
    <property type="molecule type" value="Genomic_DNA"/>
</dbReference>
<protein>
    <recommendedName>
        <fullName evidence="1">UPF0434 protein PbB2_01452</fullName>
    </recommendedName>
</protein>
<dbReference type="PANTHER" id="PTHR33505:SF4">
    <property type="entry name" value="PROTEIN PREY, MITOCHONDRIAL"/>
    <property type="match status" value="1"/>
</dbReference>
<accession>A0A2P2E9R3</accession>
<reference evidence="2 3" key="1">
    <citation type="journal article" date="2018" name="Genome Announc.">
        <title>Draft Genome Sequence of "Candidatus Phycosocius bacilliformis," an Alphaproteobacterial Ectosymbiont of the Hydrocarbon-Producing Green Alga Botryococcus braunii.</title>
        <authorList>
            <person name="Tanabe Y."/>
            <person name="Yamaguchi H."/>
            <person name="Watanabe M.M."/>
        </authorList>
    </citation>
    <scope>NUCLEOTIDE SEQUENCE [LARGE SCALE GENOMIC DNA]</scope>
    <source>
        <strain evidence="2 3">BOTRYCO-2</strain>
    </source>
</reference>
<dbReference type="Gene3D" id="2.20.25.10">
    <property type="match status" value="1"/>
</dbReference>